<dbReference type="InterPro" id="IPR015966">
    <property type="entry name" value="tRNA_lig_kin_fungi"/>
</dbReference>
<dbReference type="InterPro" id="IPR015965">
    <property type="entry name" value="tRNA_lig_PDEase"/>
</dbReference>
<evidence type="ECO:0000313" key="6">
    <source>
        <dbReference type="EMBL" id="KAK7685046.1"/>
    </source>
</evidence>
<dbReference type="EC" id="6.5.1.3" evidence="1"/>
<comment type="similarity">
    <text evidence="1">Belongs to the TRL1 family.</text>
</comment>
<dbReference type="Pfam" id="PF08303">
    <property type="entry name" value="tRNA_lig_kinase"/>
    <property type="match status" value="1"/>
</dbReference>
<dbReference type="GO" id="GO:0006388">
    <property type="term" value="P:tRNA splicing, via endonucleolytic cleavage and ligation"/>
    <property type="evidence" value="ECO:0007669"/>
    <property type="project" value="UniProtKB-UniRule"/>
</dbReference>
<accession>A0AAW0FVW9</accession>
<evidence type="ECO:0000313" key="7">
    <source>
        <dbReference type="Proteomes" id="UP001385951"/>
    </source>
</evidence>
<protein>
    <recommendedName>
        <fullName evidence="1">tRNA ligase</fullName>
        <ecNumber evidence="1">6.5.1.3</ecNumber>
    </recommendedName>
</protein>
<dbReference type="SUPFAM" id="SSF52540">
    <property type="entry name" value="P-loop containing nucleoside triphosphate hydrolases"/>
    <property type="match status" value="1"/>
</dbReference>
<sequence>MSSTATSSSSLSTVDFASKINKEDHELVSRLHQVSKNSPKLIRSTQYTAPADPSIHLRSWKMNEFKYYDIPSPFPTLARGVFTQEVKVADEIKYRIVVRGYDKFFNIGEVPWNSWAALEQHTQPPYTLTLKSNGCIIFIAALTPTKLVVTSKHAVGAANEPQAHSQVGYKWLLKHLESVGRTEEDLSKFLWEKNWTAVAELCDDSFEEHVLPYGKEETGLHLHGLNECSKHFKTMLQDVVDSFASEWGFIQTASVVFQTIPEVKAFTDEVGSTGKWHGKALEGFVVRTHVSSHPPTRGDKPASASPYEPGSSFFFKVKFDEPYMMYRDWREVTKSLLSKGLSQGNVPRNKLRRPETKAYVQWVINEVNRDPKPFADYNKGRGIIATRELFLEWLETPEGQDVLKGVKTLSLTHQAVSKDSEGTKEFGKTVIVPVAIPGVGKTSIAVALVHLFGFGHTQSDDVQAKKPAPIFVKNVVNLLKKHDVVIADKNNHLIQHRQQLRDATRSIIPPVRLMAFNWSFDIPLSTIHRVCSDRISTRGENHQTLRADDNRSYEDVLWNFLKQAEGLKENEVDVSIEMDIEEDLESALKRAVDACVEVLGVPRPEVEKMGEALAIVRGYSPKTKRNTKKESSAPTPRYYALLPEFDMVMFMKEQAGADGVPPEGKAFWDELLKNGRTGDRVPHITLVHSKSLHGDNQQLWDRSRELSKNALFTFRLDSIIWDDRVMAIVVEDLAVSTDDGLDLDSEERTKAADYMLKMPSEVKDRLHITVGTRSKDIPAVEAKDLVARWRAGEKQNIGEFALGGVWMKGRVKD</sequence>
<reference evidence="6 7" key="1">
    <citation type="submission" date="2022-09" db="EMBL/GenBank/DDBJ databases">
        <authorList>
            <person name="Palmer J.M."/>
        </authorList>
    </citation>
    <scope>NUCLEOTIDE SEQUENCE [LARGE SCALE GENOMIC DNA]</scope>
    <source>
        <strain evidence="6 7">DSM 7382</strain>
    </source>
</reference>
<evidence type="ECO:0000259" key="4">
    <source>
        <dbReference type="Pfam" id="PF08303"/>
    </source>
</evidence>
<keyword evidence="7" id="KW-1185">Reference proteome</keyword>
<proteinExistence type="inferred from homology"/>
<feature type="domain" description="T4 RNA ligase 1-like N-terminal" evidence="5">
    <location>
        <begin position="78"/>
        <end position="323"/>
    </location>
</feature>
<gene>
    <name evidence="6" type="ORF">QCA50_011882</name>
</gene>
<evidence type="ECO:0000256" key="2">
    <source>
        <dbReference type="PIRSR" id="PIRSR019634-50"/>
    </source>
</evidence>
<dbReference type="Pfam" id="PF08302">
    <property type="entry name" value="tRNA_lig_CPD"/>
    <property type="match status" value="1"/>
</dbReference>
<dbReference type="GO" id="GO:0005634">
    <property type="term" value="C:nucleus"/>
    <property type="evidence" value="ECO:0007669"/>
    <property type="project" value="TreeGrafter"/>
</dbReference>
<name>A0AAW0FVW9_9APHY</name>
<organism evidence="6 7">
    <name type="scientific">Cerrena zonata</name>
    <dbReference type="NCBI Taxonomy" id="2478898"/>
    <lineage>
        <taxon>Eukaryota</taxon>
        <taxon>Fungi</taxon>
        <taxon>Dikarya</taxon>
        <taxon>Basidiomycota</taxon>
        <taxon>Agaricomycotina</taxon>
        <taxon>Agaricomycetes</taxon>
        <taxon>Polyporales</taxon>
        <taxon>Cerrenaceae</taxon>
        <taxon>Cerrena</taxon>
    </lineage>
</organism>
<dbReference type="AlphaFoldDB" id="A0AAW0FVW9"/>
<dbReference type="InterPro" id="IPR012387">
    <property type="entry name" value="Trl1_fun"/>
</dbReference>
<keyword evidence="1" id="KW-0819">tRNA processing</keyword>
<dbReference type="Proteomes" id="UP001385951">
    <property type="component" value="Unassembled WGS sequence"/>
</dbReference>
<dbReference type="InterPro" id="IPR027417">
    <property type="entry name" value="P-loop_NTPase"/>
</dbReference>
<dbReference type="GO" id="GO:0051730">
    <property type="term" value="F:GTP-dependent polyribonucleotide 5'-hydroxyl-kinase activity"/>
    <property type="evidence" value="ECO:0007669"/>
    <property type="project" value="InterPro"/>
</dbReference>
<feature type="domain" description="tRNA ligase kinase" evidence="4">
    <location>
        <begin position="430"/>
        <end position="570"/>
    </location>
</feature>
<dbReference type="EMBL" id="JASBNA010000022">
    <property type="protein sequence ID" value="KAK7685046.1"/>
    <property type="molecule type" value="Genomic_DNA"/>
</dbReference>
<comment type="caution">
    <text evidence="6">The sequence shown here is derived from an EMBL/GenBank/DDBJ whole genome shotgun (WGS) entry which is preliminary data.</text>
</comment>
<keyword evidence="1" id="KW-0436">Ligase</keyword>
<feature type="domain" description="tRNA ligase phosphodiesterase" evidence="3">
    <location>
        <begin position="624"/>
        <end position="804"/>
    </location>
</feature>
<dbReference type="GO" id="GO:0005524">
    <property type="term" value="F:ATP binding"/>
    <property type="evidence" value="ECO:0007669"/>
    <property type="project" value="UniProtKB-UniRule"/>
</dbReference>
<feature type="active site" description="N6-AMP-lysine intermediate" evidence="2">
    <location>
        <position position="131"/>
    </location>
</feature>
<dbReference type="InterPro" id="IPR019039">
    <property type="entry name" value="T4-Rnl1-like_N"/>
</dbReference>
<dbReference type="PANTHER" id="PTHR32004:SF1">
    <property type="entry name" value="TRNA LIGASE"/>
    <property type="match status" value="1"/>
</dbReference>
<dbReference type="Gene3D" id="3.40.50.300">
    <property type="entry name" value="P-loop containing nucleotide triphosphate hydrolases"/>
    <property type="match status" value="1"/>
</dbReference>
<evidence type="ECO:0000259" key="5">
    <source>
        <dbReference type="Pfam" id="PF09511"/>
    </source>
</evidence>
<comment type="catalytic activity">
    <reaction evidence="1">
        <text>ATP + (ribonucleotide)n-3'-hydroxyl + 5'-phospho-(ribonucleotide)m = (ribonucleotide)n+m + AMP + diphosphate.</text>
        <dbReference type="EC" id="6.5.1.3"/>
    </reaction>
</comment>
<dbReference type="PANTHER" id="PTHR32004">
    <property type="entry name" value="TRNA LIGASE"/>
    <property type="match status" value="1"/>
</dbReference>
<evidence type="ECO:0000256" key="1">
    <source>
        <dbReference type="PIRNR" id="PIRNR019634"/>
    </source>
</evidence>
<dbReference type="GO" id="GO:0003972">
    <property type="term" value="F:RNA ligase (ATP) activity"/>
    <property type="evidence" value="ECO:0007669"/>
    <property type="project" value="UniProtKB-UniRule"/>
</dbReference>
<dbReference type="PIRSF" id="PIRSF019634">
    <property type="entry name" value="tRNA_lig_yeast"/>
    <property type="match status" value="1"/>
</dbReference>
<dbReference type="GO" id="GO:0008081">
    <property type="term" value="F:phosphoric diester hydrolase activity"/>
    <property type="evidence" value="ECO:0007669"/>
    <property type="project" value="InterPro"/>
</dbReference>
<evidence type="ECO:0000259" key="3">
    <source>
        <dbReference type="Pfam" id="PF08302"/>
    </source>
</evidence>
<dbReference type="Pfam" id="PF09511">
    <property type="entry name" value="RNA_lig_T4_1"/>
    <property type="match status" value="1"/>
</dbReference>